<dbReference type="PIRSF" id="PIRSF005902">
    <property type="entry name" value="DNase_TatD"/>
    <property type="match status" value="1"/>
</dbReference>
<dbReference type="InterPro" id="IPR001130">
    <property type="entry name" value="TatD-like"/>
</dbReference>
<evidence type="ECO:0000313" key="2">
    <source>
        <dbReference type="Proteomes" id="UP001527057"/>
    </source>
</evidence>
<dbReference type="EMBL" id="JAMDMH010000005">
    <property type="protein sequence ID" value="MCY9574444.1"/>
    <property type="molecule type" value="Genomic_DNA"/>
</dbReference>
<dbReference type="Proteomes" id="UP001527057">
    <property type="component" value="Unassembled WGS sequence"/>
</dbReference>
<keyword evidence="1" id="KW-0378">Hydrolase</keyword>
<organism evidence="1 2">
    <name type="scientific">Bacillus xiamenensis</name>
    <dbReference type="NCBI Taxonomy" id="1178537"/>
    <lineage>
        <taxon>Bacteria</taxon>
        <taxon>Bacillati</taxon>
        <taxon>Bacillota</taxon>
        <taxon>Bacilli</taxon>
        <taxon>Bacillales</taxon>
        <taxon>Bacillaceae</taxon>
        <taxon>Bacillus</taxon>
    </lineage>
</organism>
<sequence length="244" mass="28409">MKSFYHDVHLHLDLYPNDVEIINHITNFKSYTIAVTNLPVLFDRALKKYKDQKYIRFALGLHPELINQYTEQIPVFFERLKDCRYVGEIGLDFKKTDEYSRKLQVDIFKKIIKECNIYGGKILSIHSRSAAKEVIEIIGSNFNGKIILHWFSGTLNELEKAIDNNYFFSINGDMVNSKKGQNIIKRIPTNRLLIESDGPFTKDTHNNYHLSFVDELIKKIANIRACDSDEMSILLKGNFKNLLE</sequence>
<accession>A0ABT4EXA5</accession>
<dbReference type="GO" id="GO:0016787">
    <property type="term" value="F:hydrolase activity"/>
    <property type="evidence" value="ECO:0007669"/>
    <property type="project" value="UniProtKB-KW"/>
</dbReference>
<evidence type="ECO:0000313" key="1">
    <source>
        <dbReference type="EMBL" id="MCY9574444.1"/>
    </source>
</evidence>
<dbReference type="InterPro" id="IPR032466">
    <property type="entry name" value="Metal_Hydrolase"/>
</dbReference>
<dbReference type="Gene3D" id="3.20.20.140">
    <property type="entry name" value="Metal-dependent hydrolases"/>
    <property type="match status" value="1"/>
</dbReference>
<proteinExistence type="predicted"/>
<dbReference type="Pfam" id="PF01026">
    <property type="entry name" value="TatD_DNase"/>
    <property type="match status" value="1"/>
</dbReference>
<keyword evidence="2" id="KW-1185">Reference proteome</keyword>
<name>A0ABT4EXA5_9BACI</name>
<comment type="caution">
    <text evidence="1">The sequence shown here is derived from an EMBL/GenBank/DDBJ whole genome shotgun (WGS) entry which is preliminary data.</text>
</comment>
<dbReference type="SUPFAM" id="SSF51556">
    <property type="entry name" value="Metallo-dependent hydrolases"/>
    <property type="match status" value="1"/>
</dbReference>
<dbReference type="InterPro" id="IPR049677">
    <property type="entry name" value="QatD"/>
</dbReference>
<dbReference type="CDD" id="cd01310">
    <property type="entry name" value="TatD_DNAse"/>
    <property type="match status" value="1"/>
</dbReference>
<protein>
    <submittedName>
        <fullName evidence="1">TatD family hydrolase</fullName>
    </submittedName>
</protein>
<gene>
    <name evidence="1" type="ORF">M5W27_01170</name>
</gene>
<dbReference type="PANTHER" id="PTHR46124:SF2">
    <property type="entry name" value="D-AMINOACYL-TRNA DEACYLASE"/>
    <property type="match status" value="1"/>
</dbReference>
<dbReference type="PANTHER" id="PTHR46124">
    <property type="entry name" value="D-AMINOACYL-TRNA DEACYLASE"/>
    <property type="match status" value="1"/>
</dbReference>
<dbReference type="RefSeq" id="WP_197227054.1">
    <property type="nucleotide sequence ID" value="NZ_JAMDMH010000005.1"/>
</dbReference>
<reference evidence="1 2" key="1">
    <citation type="submission" date="2022-05" db="EMBL/GenBank/DDBJ databases">
        <title>Genome Sequencing of Bee-Associated Microbes.</title>
        <authorList>
            <person name="Dunlap C."/>
        </authorList>
    </citation>
    <scope>NUCLEOTIDE SEQUENCE [LARGE SCALE GENOMIC DNA]</scope>
    <source>
        <strain evidence="1 2">CBP-1093</strain>
    </source>
</reference>
<dbReference type="NCBIfam" id="NF041926">
    <property type="entry name" value="QatD"/>
    <property type="match status" value="1"/>
</dbReference>